<keyword evidence="1 6" id="KW-0813">Transport</keyword>
<sequence length="161" mass="18345">MDALAFFDGECYFGIVSEVSESWDRVKMIESYDEMFGATLFKCMYDIAPDAWTPFAFTADDVEQKNEKFMVFAKRFVRMLDLAVHMLGPDMDIVAEEMMDLGPAHARYGVTARHFELMGQALGHTLEKVLSSRDCTPSTKHSWEKIFSFMSAYMLEGAKSV</sequence>
<proteinExistence type="inferred from homology"/>
<dbReference type="CDD" id="cd01040">
    <property type="entry name" value="Mb-like"/>
    <property type="match status" value="1"/>
</dbReference>
<evidence type="ECO:0000313" key="9">
    <source>
        <dbReference type="Proteomes" id="UP001153069"/>
    </source>
</evidence>
<dbReference type="Pfam" id="PF00042">
    <property type="entry name" value="Globin"/>
    <property type="match status" value="1"/>
</dbReference>
<dbReference type="EMBL" id="CAICTM010000297">
    <property type="protein sequence ID" value="CAB9507241.1"/>
    <property type="molecule type" value="Genomic_DNA"/>
</dbReference>
<gene>
    <name evidence="8" type="ORF">SEMRO_298_G111180.1</name>
</gene>
<dbReference type="GO" id="GO:0020037">
    <property type="term" value="F:heme binding"/>
    <property type="evidence" value="ECO:0007669"/>
    <property type="project" value="InterPro"/>
</dbReference>
<dbReference type="Gene3D" id="1.10.490.10">
    <property type="entry name" value="Globins"/>
    <property type="match status" value="1"/>
</dbReference>
<keyword evidence="9" id="KW-1185">Reference proteome</keyword>
<evidence type="ECO:0000256" key="1">
    <source>
        <dbReference type="ARBA" id="ARBA00022448"/>
    </source>
</evidence>
<dbReference type="InterPro" id="IPR012292">
    <property type="entry name" value="Globin/Proto"/>
</dbReference>
<keyword evidence="2 6" id="KW-0349">Heme</keyword>
<dbReference type="GO" id="GO:0005344">
    <property type="term" value="F:oxygen carrier activity"/>
    <property type="evidence" value="ECO:0007669"/>
    <property type="project" value="UniProtKB-KW"/>
</dbReference>
<organism evidence="8 9">
    <name type="scientific">Seminavis robusta</name>
    <dbReference type="NCBI Taxonomy" id="568900"/>
    <lineage>
        <taxon>Eukaryota</taxon>
        <taxon>Sar</taxon>
        <taxon>Stramenopiles</taxon>
        <taxon>Ochrophyta</taxon>
        <taxon>Bacillariophyta</taxon>
        <taxon>Bacillariophyceae</taxon>
        <taxon>Bacillariophycidae</taxon>
        <taxon>Naviculales</taxon>
        <taxon>Naviculaceae</taxon>
        <taxon>Seminavis</taxon>
    </lineage>
</organism>
<comment type="similarity">
    <text evidence="6">Belongs to the globin family.</text>
</comment>
<dbReference type="GO" id="GO:0019825">
    <property type="term" value="F:oxygen binding"/>
    <property type="evidence" value="ECO:0007669"/>
    <property type="project" value="InterPro"/>
</dbReference>
<dbReference type="AlphaFoldDB" id="A0A9N8DUU6"/>
<feature type="domain" description="Globin" evidence="7">
    <location>
        <begin position="10"/>
        <end position="159"/>
    </location>
</feature>
<dbReference type="InterPro" id="IPR009050">
    <property type="entry name" value="Globin-like_sf"/>
</dbReference>
<name>A0A9N8DUU6_9STRA</name>
<dbReference type="OrthoDB" id="436496at2759"/>
<dbReference type="Proteomes" id="UP001153069">
    <property type="component" value="Unassembled WGS sequence"/>
</dbReference>
<protein>
    <recommendedName>
        <fullName evidence="7">Globin domain-containing protein</fullName>
    </recommendedName>
</protein>
<keyword evidence="4" id="KW-0479">Metal-binding</keyword>
<evidence type="ECO:0000259" key="7">
    <source>
        <dbReference type="PROSITE" id="PS01033"/>
    </source>
</evidence>
<evidence type="ECO:0000256" key="5">
    <source>
        <dbReference type="ARBA" id="ARBA00023004"/>
    </source>
</evidence>
<accession>A0A9N8DUU6</accession>
<keyword evidence="3 6" id="KW-0561">Oxygen transport</keyword>
<dbReference type="PANTHER" id="PTHR46458:SF1">
    <property type="entry name" value="GEO09476P1"/>
    <property type="match status" value="1"/>
</dbReference>
<dbReference type="PANTHER" id="PTHR46458">
    <property type="entry name" value="BLR2807 PROTEIN"/>
    <property type="match status" value="1"/>
</dbReference>
<dbReference type="GO" id="GO:0046872">
    <property type="term" value="F:metal ion binding"/>
    <property type="evidence" value="ECO:0007669"/>
    <property type="project" value="UniProtKB-KW"/>
</dbReference>
<dbReference type="SUPFAM" id="SSF46458">
    <property type="entry name" value="Globin-like"/>
    <property type="match status" value="1"/>
</dbReference>
<evidence type="ECO:0000256" key="3">
    <source>
        <dbReference type="ARBA" id="ARBA00022621"/>
    </source>
</evidence>
<evidence type="ECO:0000256" key="4">
    <source>
        <dbReference type="ARBA" id="ARBA00022723"/>
    </source>
</evidence>
<comment type="caution">
    <text evidence="8">The sequence shown here is derived from an EMBL/GenBank/DDBJ whole genome shotgun (WGS) entry which is preliminary data.</text>
</comment>
<dbReference type="InterPro" id="IPR000971">
    <property type="entry name" value="Globin"/>
</dbReference>
<dbReference type="InterPro" id="IPR044399">
    <property type="entry name" value="Mb-like_M"/>
</dbReference>
<dbReference type="PROSITE" id="PS01033">
    <property type="entry name" value="GLOBIN"/>
    <property type="match status" value="1"/>
</dbReference>
<evidence type="ECO:0000313" key="8">
    <source>
        <dbReference type="EMBL" id="CAB9507241.1"/>
    </source>
</evidence>
<evidence type="ECO:0000256" key="6">
    <source>
        <dbReference type="RuleBase" id="RU000356"/>
    </source>
</evidence>
<keyword evidence="5" id="KW-0408">Iron</keyword>
<reference evidence="8" key="1">
    <citation type="submission" date="2020-06" db="EMBL/GenBank/DDBJ databases">
        <authorList>
            <consortium name="Plant Systems Biology data submission"/>
        </authorList>
    </citation>
    <scope>NUCLEOTIDE SEQUENCE</scope>
    <source>
        <strain evidence="8">D6</strain>
    </source>
</reference>
<dbReference type="InterPro" id="IPR050532">
    <property type="entry name" value="Globin-like_OT"/>
</dbReference>
<evidence type="ECO:0000256" key="2">
    <source>
        <dbReference type="ARBA" id="ARBA00022617"/>
    </source>
</evidence>